<evidence type="ECO:0000256" key="2">
    <source>
        <dbReference type="ARBA" id="ARBA00022679"/>
    </source>
</evidence>
<dbReference type="PROSITE" id="PS51682">
    <property type="entry name" value="SAM_OMT_I"/>
    <property type="match status" value="1"/>
</dbReference>
<name>A0ABV7WCX7_9MICO</name>
<organism evidence="4 5">
    <name type="scientific">Aquipuribacter hungaricus</name>
    <dbReference type="NCBI Taxonomy" id="545624"/>
    <lineage>
        <taxon>Bacteria</taxon>
        <taxon>Bacillati</taxon>
        <taxon>Actinomycetota</taxon>
        <taxon>Actinomycetes</taxon>
        <taxon>Micrococcales</taxon>
        <taxon>Intrasporangiaceae</taxon>
        <taxon>Aquipuribacter</taxon>
    </lineage>
</organism>
<dbReference type="EMBL" id="JBHRWW010000001">
    <property type="protein sequence ID" value="MFC3686742.1"/>
    <property type="molecule type" value="Genomic_DNA"/>
</dbReference>
<dbReference type="Pfam" id="PF01596">
    <property type="entry name" value="Methyltransf_3"/>
    <property type="match status" value="1"/>
</dbReference>
<dbReference type="Proteomes" id="UP001595685">
    <property type="component" value="Unassembled WGS sequence"/>
</dbReference>
<evidence type="ECO:0000313" key="5">
    <source>
        <dbReference type="Proteomes" id="UP001595685"/>
    </source>
</evidence>
<keyword evidence="3" id="KW-0949">S-adenosyl-L-methionine</keyword>
<dbReference type="PANTHER" id="PTHR10509:SF85">
    <property type="entry name" value="O-METHYLTRANSFERASE RV1220C-RELATED"/>
    <property type="match status" value="1"/>
</dbReference>
<accession>A0ABV7WCX7</accession>
<keyword evidence="5" id="KW-1185">Reference proteome</keyword>
<dbReference type="InterPro" id="IPR002935">
    <property type="entry name" value="SAM_O-MeTrfase"/>
</dbReference>
<evidence type="ECO:0000313" key="4">
    <source>
        <dbReference type="EMBL" id="MFC3686742.1"/>
    </source>
</evidence>
<reference evidence="5" key="1">
    <citation type="journal article" date="2019" name="Int. J. Syst. Evol. Microbiol.">
        <title>The Global Catalogue of Microorganisms (GCM) 10K type strain sequencing project: providing services to taxonomists for standard genome sequencing and annotation.</title>
        <authorList>
            <consortium name="The Broad Institute Genomics Platform"/>
            <consortium name="The Broad Institute Genome Sequencing Center for Infectious Disease"/>
            <person name="Wu L."/>
            <person name="Ma J."/>
        </authorList>
    </citation>
    <scope>NUCLEOTIDE SEQUENCE [LARGE SCALE GENOMIC DNA]</scope>
    <source>
        <strain evidence="5">NCAIM B.02333</strain>
    </source>
</reference>
<dbReference type="GO" id="GO:0032259">
    <property type="term" value="P:methylation"/>
    <property type="evidence" value="ECO:0007669"/>
    <property type="project" value="UniProtKB-KW"/>
</dbReference>
<dbReference type="RefSeq" id="WP_340289060.1">
    <property type="nucleotide sequence ID" value="NZ_JBBEOI010000005.1"/>
</dbReference>
<dbReference type="GO" id="GO:0008168">
    <property type="term" value="F:methyltransferase activity"/>
    <property type="evidence" value="ECO:0007669"/>
    <property type="project" value="UniProtKB-KW"/>
</dbReference>
<evidence type="ECO:0000256" key="3">
    <source>
        <dbReference type="ARBA" id="ARBA00022691"/>
    </source>
</evidence>
<dbReference type="PANTHER" id="PTHR10509">
    <property type="entry name" value="O-METHYLTRANSFERASE-RELATED"/>
    <property type="match status" value="1"/>
</dbReference>
<dbReference type="Gene3D" id="3.40.50.150">
    <property type="entry name" value="Vaccinia Virus protein VP39"/>
    <property type="match status" value="1"/>
</dbReference>
<protein>
    <submittedName>
        <fullName evidence="4">O-methyltransferase</fullName>
        <ecNumber evidence="4">2.1.1.-</ecNumber>
    </submittedName>
</protein>
<dbReference type="CDD" id="cd02440">
    <property type="entry name" value="AdoMet_MTases"/>
    <property type="match status" value="1"/>
</dbReference>
<dbReference type="EC" id="2.1.1.-" evidence="4"/>
<gene>
    <name evidence="4" type="ORF">ACFOLH_00130</name>
</gene>
<proteinExistence type="predicted"/>
<comment type="caution">
    <text evidence="4">The sequence shown here is derived from an EMBL/GenBank/DDBJ whole genome shotgun (WGS) entry which is preliminary data.</text>
</comment>
<evidence type="ECO:0000256" key="1">
    <source>
        <dbReference type="ARBA" id="ARBA00022603"/>
    </source>
</evidence>
<sequence length="211" mass="21986">MTASKAASWTWTESWVEESPAVLDARTRAAELGVVAVSPGTGSLLAVLAASLPGRAVVDVGTGTGVAALRMLEAMPENGVLTSIDVEVEHQGAARTALQAAGIRGNRARIIHGDAADVLPRLADGGYDLVHVDVDDPRVSALVLTEALRLLRAGGVLVVSDALAQDRVPDPAQRDQRTTAARELLRAVADDDRLVRTVVPVGDGVLLAVKR</sequence>
<dbReference type="SUPFAM" id="SSF53335">
    <property type="entry name" value="S-adenosyl-L-methionine-dependent methyltransferases"/>
    <property type="match status" value="1"/>
</dbReference>
<keyword evidence="2 4" id="KW-0808">Transferase</keyword>
<dbReference type="InterPro" id="IPR029063">
    <property type="entry name" value="SAM-dependent_MTases_sf"/>
</dbReference>
<dbReference type="InterPro" id="IPR050362">
    <property type="entry name" value="Cation-dep_OMT"/>
</dbReference>
<keyword evidence="1 4" id="KW-0489">Methyltransferase</keyword>